<reference evidence="4" key="1">
    <citation type="submission" date="2018-05" db="EMBL/GenBank/DDBJ databases">
        <authorList>
            <person name="Lanie J.A."/>
            <person name="Ng W.-L."/>
            <person name="Kazmierczak K.M."/>
            <person name="Andrzejewski T.M."/>
            <person name="Davidsen T.M."/>
            <person name="Wayne K.J."/>
            <person name="Tettelin H."/>
            <person name="Glass J.I."/>
            <person name="Rusch D."/>
            <person name="Podicherti R."/>
            <person name="Tsui H.-C.T."/>
            <person name="Winkler M.E."/>
        </authorList>
    </citation>
    <scope>NUCLEOTIDE SEQUENCE</scope>
</reference>
<dbReference type="Pfam" id="PF00041">
    <property type="entry name" value="fn3"/>
    <property type="match status" value="2"/>
</dbReference>
<dbReference type="Gene3D" id="2.60.40.10">
    <property type="entry name" value="Immunoglobulins"/>
    <property type="match status" value="2"/>
</dbReference>
<protein>
    <recommendedName>
        <fullName evidence="3">Fibronectin type-III domain-containing protein</fullName>
    </recommendedName>
</protein>
<dbReference type="PANTHER" id="PTHR13817">
    <property type="entry name" value="TITIN"/>
    <property type="match status" value="1"/>
</dbReference>
<dbReference type="EMBL" id="UINC01152819">
    <property type="protein sequence ID" value="SVD47204.1"/>
    <property type="molecule type" value="Genomic_DNA"/>
</dbReference>
<dbReference type="InterPro" id="IPR036116">
    <property type="entry name" value="FN3_sf"/>
</dbReference>
<evidence type="ECO:0000256" key="2">
    <source>
        <dbReference type="SAM" id="MobiDB-lite"/>
    </source>
</evidence>
<dbReference type="InterPro" id="IPR003961">
    <property type="entry name" value="FN3_dom"/>
</dbReference>
<dbReference type="InterPro" id="IPR050964">
    <property type="entry name" value="Striated_Muscle_Regulatory"/>
</dbReference>
<evidence type="ECO:0000256" key="1">
    <source>
        <dbReference type="ARBA" id="ARBA00022737"/>
    </source>
</evidence>
<gene>
    <name evidence="4" type="ORF">METZ01_LOCUS400058</name>
</gene>
<dbReference type="AlphaFoldDB" id="A0A382VL74"/>
<accession>A0A382VL74</accession>
<evidence type="ECO:0000259" key="3">
    <source>
        <dbReference type="PROSITE" id="PS50853"/>
    </source>
</evidence>
<feature type="non-terminal residue" evidence="4">
    <location>
        <position position="241"/>
    </location>
</feature>
<sequence>MLPVGAVLATIAVGMVAGVADAQTAPGVPSGLQAVGGYERLVLSWYPPVSDGGSAITGYQIVWTSTASVGMISGISQTTNAWTTHTLTGLTYGVVYSITVAAINSQGTGTPTSPVQGTPYTLPGPPVDLSGQLVDGYVTLSWLTPGAIGGATVTGYQIEGKPTESDVWNVTVLNTGSAATTHTFFLLPDGRTYDFRASAINAAGVGPASGSWLVTTPTTTTVPPTTTTVPPTTTTVPPTTT</sequence>
<dbReference type="CDD" id="cd00063">
    <property type="entry name" value="FN3"/>
    <property type="match status" value="2"/>
</dbReference>
<proteinExistence type="predicted"/>
<name>A0A382VL74_9ZZZZ</name>
<dbReference type="PROSITE" id="PS50853">
    <property type="entry name" value="FN3"/>
    <property type="match status" value="2"/>
</dbReference>
<feature type="domain" description="Fibronectin type-III" evidence="3">
    <location>
        <begin position="125"/>
        <end position="219"/>
    </location>
</feature>
<evidence type="ECO:0000313" key="4">
    <source>
        <dbReference type="EMBL" id="SVD47204.1"/>
    </source>
</evidence>
<dbReference type="PANTHER" id="PTHR13817:SF73">
    <property type="entry name" value="FIBRONECTIN TYPE-III DOMAIN-CONTAINING PROTEIN"/>
    <property type="match status" value="1"/>
</dbReference>
<dbReference type="SMART" id="SM00060">
    <property type="entry name" value="FN3"/>
    <property type="match status" value="2"/>
</dbReference>
<feature type="region of interest" description="Disordered" evidence="2">
    <location>
        <begin position="218"/>
        <end position="241"/>
    </location>
</feature>
<organism evidence="4">
    <name type="scientific">marine metagenome</name>
    <dbReference type="NCBI Taxonomy" id="408172"/>
    <lineage>
        <taxon>unclassified sequences</taxon>
        <taxon>metagenomes</taxon>
        <taxon>ecological metagenomes</taxon>
    </lineage>
</organism>
<dbReference type="SUPFAM" id="SSF49265">
    <property type="entry name" value="Fibronectin type III"/>
    <property type="match status" value="1"/>
</dbReference>
<feature type="domain" description="Fibronectin type-III" evidence="3">
    <location>
        <begin position="25"/>
        <end position="124"/>
    </location>
</feature>
<dbReference type="InterPro" id="IPR013783">
    <property type="entry name" value="Ig-like_fold"/>
</dbReference>
<keyword evidence="1" id="KW-0677">Repeat</keyword>
<dbReference type="PRINTS" id="PR00014">
    <property type="entry name" value="FNTYPEIII"/>
</dbReference>